<reference evidence="1 2" key="1">
    <citation type="submission" date="2016-10" db="EMBL/GenBank/DDBJ databases">
        <authorList>
            <person name="de Groot N.N."/>
        </authorList>
    </citation>
    <scope>NUCLEOTIDE SEQUENCE [LARGE SCALE GENOMIC DNA]</scope>
    <source>
        <strain evidence="1 2">DSM 22789</strain>
    </source>
</reference>
<dbReference type="OrthoDB" id="769412at2"/>
<dbReference type="Proteomes" id="UP000198785">
    <property type="component" value="Unassembled WGS sequence"/>
</dbReference>
<dbReference type="EMBL" id="FOZZ01000008">
    <property type="protein sequence ID" value="SFS98402.1"/>
    <property type="molecule type" value="Genomic_DNA"/>
</dbReference>
<proteinExistence type="predicted"/>
<name>A0A1I6UAF9_9SPHI</name>
<dbReference type="STRING" id="683125.SAMN05660206_10887"/>
<dbReference type="AlphaFoldDB" id="A0A1I6UAF9"/>
<protein>
    <submittedName>
        <fullName evidence="1">Uncharacterized protein</fullName>
    </submittedName>
</protein>
<dbReference type="RefSeq" id="WP_093366296.1">
    <property type="nucleotide sequence ID" value="NZ_FOZZ01000008.1"/>
</dbReference>
<evidence type="ECO:0000313" key="1">
    <source>
        <dbReference type="EMBL" id="SFS98402.1"/>
    </source>
</evidence>
<organism evidence="1 2">
    <name type="scientific">Sphingobacterium wenxiniae</name>
    <dbReference type="NCBI Taxonomy" id="683125"/>
    <lineage>
        <taxon>Bacteria</taxon>
        <taxon>Pseudomonadati</taxon>
        <taxon>Bacteroidota</taxon>
        <taxon>Sphingobacteriia</taxon>
        <taxon>Sphingobacteriales</taxon>
        <taxon>Sphingobacteriaceae</taxon>
        <taxon>Sphingobacterium</taxon>
    </lineage>
</organism>
<accession>A0A1I6UAF9</accession>
<sequence length="116" mass="13558">MEDRFYQLVSSVLRIEKMISTVVDEQSEDRSVALIMEDAGLQSEAKETDGEKVMYREEELMTVKEAMALLKVSRWKLTQMRKKAELSSISRDGRVRLIREEVEAARIWYSLRKGKI</sequence>
<keyword evidence="2" id="KW-1185">Reference proteome</keyword>
<evidence type="ECO:0000313" key="2">
    <source>
        <dbReference type="Proteomes" id="UP000198785"/>
    </source>
</evidence>
<gene>
    <name evidence="1" type="ORF">SAMN05660206_10887</name>
</gene>